<protein>
    <submittedName>
        <fullName evidence="1">Uncharacterized protein</fullName>
    </submittedName>
</protein>
<organism evidence="1 2">
    <name type="scientific">Rhizobium aethiopicum</name>
    <dbReference type="NCBI Taxonomy" id="1138170"/>
    <lineage>
        <taxon>Bacteria</taxon>
        <taxon>Pseudomonadati</taxon>
        <taxon>Pseudomonadota</taxon>
        <taxon>Alphaproteobacteria</taxon>
        <taxon>Hyphomicrobiales</taxon>
        <taxon>Rhizobiaceae</taxon>
        <taxon>Rhizobium/Agrobacterium group</taxon>
        <taxon>Rhizobium</taxon>
    </lineage>
</organism>
<dbReference type="EMBL" id="JACIFV010000009">
    <property type="protein sequence ID" value="MBB4192772.1"/>
    <property type="molecule type" value="Genomic_DNA"/>
</dbReference>
<sequence>MTFTPTATADGQPTTCRCCGRHATGIGISRMNKPTDDPGYLCGECNLRIEEIKRVRRMDPYELAARQGGMDAAGPLVEEFGSDLAEWSEEQVLIFCGTIWQGCADRLRELIRKGDIPF</sequence>
<dbReference type="Proteomes" id="UP000524492">
    <property type="component" value="Unassembled WGS sequence"/>
</dbReference>
<dbReference type="AlphaFoldDB" id="A0A7W6MHS9"/>
<keyword evidence="2" id="KW-1185">Reference proteome</keyword>
<name>A0A7W6MHS9_9HYPH</name>
<accession>A0A7W6MHS9</accession>
<dbReference type="RefSeq" id="WP_184457033.1">
    <property type="nucleotide sequence ID" value="NZ_JACIFV010000009.1"/>
</dbReference>
<dbReference type="Pfam" id="PF20121">
    <property type="entry name" value="DUF6511"/>
    <property type="match status" value="1"/>
</dbReference>
<comment type="caution">
    <text evidence="1">The sequence shown here is derived from an EMBL/GenBank/DDBJ whole genome shotgun (WGS) entry which is preliminary data.</text>
</comment>
<reference evidence="1 2" key="1">
    <citation type="submission" date="2020-08" db="EMBL/GenBank/DDBJ databases">
        <title>Genomic Encyclopedia of Type Strains, Phase IV (KMG-V): Genome sequencing to study the core and pangenomes of soil and plant-associated prokaryotes.</title>
        <authorList>
            <person name="Whitman W."/>
        </authorList>
    </citation>
    <scope>NUCLEOTIDE SEQUENCE [LARGE SCALE GENOMIC DNA]</scope>
    <source>
        <strain evidence="1 2">SEMIA 4074</strain>
    </source>
</reference>
<dbReference type="InterPro" id="IPR045422">
    <property type="entry name" value="DUF6511"/>
</dbReference>
<proteinExistence type="predicted"/>
<gene>
    <name evidence="1" type="ORF">GGD53_002932</name>
</gene>
<evidence type="ECO:0000313" key="2">
    <source>
        <dbReference type="Proteomes" id="UP000524492"/>
    </source>
</evidence>
<evidence type="ECO:0000313" key="1">
    <source>
        <dbReference type="EMBL" id="MBB4192772.1"/>
    </source>
</evidence>